<dbReference type="Gene3D" id="3.40.50.300">
    <property type="entry name" value="P-loop containing nucleotide triphosphate hydrolases"/>
    <property type="match status" value="1"/>
</dbReference>
<comment type="subcellular location">
    <subcellularLocation>
        <location evidence="5">Cytoplasm</location>
    </subcellularLocation>
</comment>
<evidence type="ECO:0000256" key="6">
    <source>
        <dbReference type="NCBIfam" id="TIGR00152"/>
    </source>
</evidence>
<name>A0A5C6A0U6_9BACT</name>
<dbReference type="UniPathway" id="UPA00241">
    <property type="reaction ID" value="UER00356"/>
</dbReference>
<dbReference type="GO" id="GO:0005524">
    <property type="term" value="F:ATP binding"/>
    <property type="evidence" value="ECO:0007669"/>
    <property type="project" value="UniProtKB-UniRule"/>
</dbReference>
<dbReference type="InterPro" id="IPR001977">
    <property type="entry name" value="Depp_CoAkinase"/>
</dbReference>
<comment type="caution">
    <text evidence="7">The sequence shown here is derived from an EMBL/GenBank/DDBJ whole genome shotgun (WGS) entry which is preliminary data.</text>
</comment>
<keyword evidence="2 5" id="KW-0547">Nucleotide-binding</keyword>
<evidence type="ECO:0000313" key="8">
    <source>
        <dbReference type="Proteomes" id="UP000320176"/>
    </source>
</evidence>
<keyword evidence="4 5" id="KW-0173">Coenzyme A biosynthesis</keyword>
<dbReference type="PANTHER" id="PTHR10695:SF46">
    <property type="entry name" value="BIFUNCTIONAL COENZYME A SYNTHASE-RELATED"/>
    <property type="match status" value="1"/>
</dbReference>
<evidence type="ECO:0000256" key="4">
    <source>
        <dbReference type="ARBA" id="ARBA00022993"/>
    </source>
</evidence>
<dbReference type="EC" id="2.7.1.24" evidence="5 6"/>
<dbReference type="RefSeq" id="WP_146522832.1">
    <property type="nucleotide sequence ID" value="NZ_CP151726.1"/>
</dbReference>
<dbReference type="CDD" id="cd02022">
    <property type="entry name" value="DPCK"/>
    <property type="match status" value="1"/>
</dbReference>
<dbReference type="GO" id="GO:0015937">
    <property type="term" value="P:coenzyme A biosynthetic process"/>
    <property type="evidence" value="ECO:0007669"/>
    <property type="project" value="UniProtKB-UniRule"/>
</dbReference>
<dbReference type="EMBL" id="SJPN01000009">
    <property type="protein sequence ID" value="TWT93199.1"/>
    <property type="molecule type" value="Genomic_DNA"/>
</dbReference>
<feature type="binding site" evidence="5">
    <location>
        <begin position="16"/>
        <end position="21"/>
    </location>
    <ligand>
        <name>ATP</name>
        <dbReference type="ChEBI" id="CHEBI:30616"/>
    </ligand>
</feature>
<dbReference type="OrthoDB" id="9812943at2"/>
<comment type="pathway">
    <text evidence="5">Cofactor biosynthesis; coenzyme A biosynthesis; CoA from (R)-pantothenate: step 5/5.</text>
</comment>
<keyword evidence="3 5" id="KW-0067">ATP-binding</keyword>
<keyword evidence="5 7" id="KW-0418">Kinase</keyword>
<dbReference type="GO" id="GO:0004140">
    <property type="term" value="F:dephospho-CoA kinase activity"/>
    <property type="evidence" value="ECO:0007669"/>
    <property type="project" value="UniProtKB-UniRule"/>
</dbReference>
<dbReference type="HAMAP" id="MF_00376">
    <property type="entry name" value="Dephospho_CoA_kinase"/>
    <property type="match status" value="1"/>
</dbReference>
<sequence length="241" mass="26715">MPKHAMILLGIVGTPAAGKSTVAEYLAWQGAHWINADLIARDCLGLPDVRDGLVQRFGQSIVDADGAVIRSVVASKVFGDAPEQRQALKYLESLVHPIVRRKITESLIWAAENRFPVSLLDVPLMFESGWDRCCDAIWCIDADRDVRLQRAARRGWDALELDRREASQVSIATKKRLSNRIMSNDATLEALHEKLRAAWELLATIQGSSTTKSHPSGPSVRITPSIRTGIRHCQTDFPAEI</sequence>
<evidence type="ECO:0000256" key="1">
    <source>
        <dbReference type="ARBA" id="ARBA00009018"/>
    </source>
</evidence>
<comment type="similarity">
    <text evidence="1 5">Belongs to the CoaE family.</text>
</comment>
<dbReference type="NCBIfam" id="TIGR00152">
    <property type="entry name" value="dephospho-CoA kinase"/>
    <property type="match status" value="1"/>
</dbReference>
<comment type="function">
    <text evidence="5">Catalyzes the phosphorylation of the 3'-hydroxyl group of dephosphocoenzyme A to form coenzyme A.</text>
</comment>
<comment type="catalytic activity">
    <reaction evidence="5">
        <text>3'-dephospho-CoA + ATP = ADP + CoA + H(+)</text>
        <dbReference type="Rhea" id="RHEA:18245"/>
        <dbReference type="ChEBI" id="CHEBI:15378"/>
        <dbReference type="ChEBI" id="CHEBI:30616"/>
        <dbReference type="ChEBI" id="CHEBI:57287"/>
        <dbReference type="ChEBI" id="CHEBI:57328"/>
        <dbReference type="ChEBI" id="CHEBI:456216"/>
        <dbReference type="EC" id="2.7.1.24"/>
    </reaction>
</comment>
<organism evidence="7 8">
    <name type="scientific">Stieleria varia</name>
    <dbReference type="NCBI Taxonomy" id="2528005"/>
    <lineage>
        <taxon>Bacteria</taxon>
        <taxon>Pseudomonadati</taxon>
        <taxon>Planctomycetota</taxon>
        <taxon>Planctomycetia</taxon>
        <taxon>Pirellulales</taxon>
        <taxon>Pirellulaceae</taxon>
        <taxon>Stieleria</taxon>
    </lineage>
</organism>
<protein>
    <recommendedName>
        <fullName evidence="5 6">Dephospho-CoA kinase</fullName>
        <ecNumber evidence="5 6">2.7.1.24</ecNumber>
    </recommendedName>
    <alternativeName>
        <fullName evidence="5">Dephosphocoenzyme A kinase</fullName>
    </alternativeName>
</protein>
<dbReference type="GO" id="GO:0005737">
    <property type="term" value="C:cytoplasm"/>
    <property type="evidence" value="ECO:0007669"/>
    <property type="project" value="UniProtKB-SubCell"/>
</dbReference>
<accession>A0A5C6A0U6</accession>
<reference evidence="7 8" key="1">
    <citation type="submission" date="2019-02" db="EMBL/GenBank/DDBJ databases">
        <title>Deep-cultivation of Planctomycetes and their phenomic and genomic characterization uncovers novel biology.</title>
        <authorList>
            <person name="Wiegand S."/>
            <person name="Jogler M."/>
            <person name="Boedeker C."/>
            <person name="Pinto D."/>
            <person name="Vollmers J."/>
            <person name="Rivas-Marin E."/>
            <person name="Kohn T."/>
            <person name="Peeters S.H."/>
            <person name="Heuer A."/>
            <person name="Rast P."/>
            <person name="Oberbeckmann S."/>
            <person name="Bunk B."/>
            <person name="Jeske O."/>
            <person name="Meyerdierks A."/>
            <person name="Storesund J.E."/>
            <person name="Kallscheuer N."/>
            <person name="Luecker S."/>
            <person name="Lage O.M."/>
            <person name="Pohl T."/>
            <person name="Merkel B.J."/>
            <person name="Hornburger P."/>
            <person name="Mueller R.-W."/>
            <person name="Bruemmer F."/>
            <person name="Labrenz M."/>
            <person name="Spormann A.M."/>
            <person name="Op Den Camp H."/>
            <person name="Overmann J."/>
            <person name="Amann R."/>
            <person name="Jetten M.S.M."/>
            <person name="Mascher T."/>
            <person name="Medema M.H."/>
            <person name="Devos D.P."/>
            <person name="Kaster A.-K."/>
            <person name="Ovreas L."/>
            <person name="Rohde M."/>
            <person name="Galperin M.Y."/>
            <person name="Jogler C."/>
        </authorList>
    </citation>
    <scope>NUCLEOTIDE SEQUENCE [LARGE SCALE GENOMIC DNA]</scope>
    <source>
        <strain evidence="7 8">Pla52n</strain>
    </source>
</reference>
<keyword evidence="5 7" id="KW-0808">Transferase</keyword>
<dbReference type="PROSITE" id="PS51219">
    <property type="entry name" value="DPCK"/>
    <property type="match status" value="1"/>
</dbReference>
<gene>
    <name evidence="5 7" type="primary">coaE</name>
    <name evidence="7" type="ORF">Pla52n_58560</name>
</gene>
<evidence type="ECO:0000256" key="5">
    <source>
        <dbReference type="HAMAP-Rule" id="MF_00376"/>
    </source>
</evidence>
<keyword evidence="5" id="KW-0963">Cytoplasm</keyword>
<dbReference type="SUPFAM" id="SSF52540">
    <property type="entry name" value="P-loop containing nucleoside triphosphate hydrolases"/>
    <property type="match status" value="1"/>
</dbReference>
<keyword evidence="8" id="KW-1185">Reference proteome</keyword>
<evidence type="ECO:0000313" key="7">
    <source>
        <dbReference type="EMBL" id="TWT93199.1"/>
    </source>
</evidence>
<dbReference type="InterPro" id="IPR027417">
    <property type="entry name" value="P-loop_NTPase"/>
</dbReference>
<evidence type="ECO:0000256" key="3">
    <source>
        <dbReference type="ARBA" id="ARBA00022840"/>
    </source>
</evidence>
<dbReference type="PANTHER" id="PTHR10695">
    <property type="entry name" value="DEPHOSPHO-COA KINASE-RELATED"/>
    <property type="match status" value="1"/>
</dbReference>
<dbReference type="Pfam" id="PF01121">
    <property type="entry name" value="CoaE"/>
    <property type="match status" value="1"/>
</dbReference>
<dbReference type="AlphaFoldDB" id="A0A5C6A0U6"/>
<evidence type="ECO:0000256" key="2">
    <source>
        <dbReference type="ARBA" id="ARBA00022741"/>
    </source>
</evidence>
<proteinExistence type="inferred from homology"/>
<dbReference type="Proteomes" id="UP000320176">
    <property type="component" value="Unassembled WGS sequence"/>
</dbReference>